<organism evidence="1 2">
    <name type="scientific">Helicobacter mastomyrinus</name>
    <dbReference type="NCBI Taxonomy" id="287948"/>
    <lineage>
        <taxon>Bacteria</taxon>
        <taxon>Pseudomonadati</taxon>
        <taxon>Campylobacterota</taxon>
        <taxon>Epsilonproteobacteria</taxon>
        <taxon>Campylobacterales</taxon>
        <taxon>Helicobacteraceae</taxon>
        <taxon>Helicobacter</taxon>
    </lineage>
</organism>
<dbReference type="Proteomes" id="UP001434737">
    <property type="component" value="Chromosome"/>
</dbReference>
<gene>
    <name evidence="1" type="ORF">V3I05_07960</name>
</gene>
<evidence type="ECO:0000313" key="2">
    <source>
        <dbReference type="Proteomes" id="UP001434737"/>
    </source>
</evidence>
<keyword evidence="2" id="KW-1185">Reference proteome</keyword>
<dbReference type="EMBL" id="CP145316">
    <property type="protein sequence ID" value="XAM17615.1"/>
    <property type="molecule type" value="Genomic_DNA"/>
</dbReference>
<protein>
    <recommendedName>
        <fullName evidence="3">Acyl carrier protein</fullName>
    </recommendedName>
</protein>
<evidence type="ECO:0008006" key="3">
    <source>
        <dbReference type="Google" id="ProtNLM"/>
    </source>
</evidence>
<evidence type="ECO:0000313" key="1">
    <source>
        <dbReference type="EMBL" id="XAM17615.1"/>
    </source>
</evidence>
<reference evidence="1 2" key="1">
    <citation type="submission" date="2024-02" db="EMBL/GenBank/DDBJ databases">
        <title>Genome and pathogenicity analysis of Helicobacter mastomyrinus isolated from mice.</title>
        <authorList>
            <person name="Zhu L."/>
        </authorList>
    </citation>
    <scope>NUCLEOTIDE SEQUENCE [LARGE SCALE GENOMIC DNA]</scope>
    <source>
        <strain evidence="1 2">Hm-17</strain>
    </source>
</reference>
<sequence>MQNTEFEQKLEQLGLSKKEFTAIVGMPYQTLMNWKQKEQTPIWVDSWLENYAKAKTLDDVAKSIRPYLKDKDEA</sequence>
<accession>A0ABZ3F5E9</accession>
<name>A0ABZ3F5E9_9HELI</name>
<proteinExistence type="predicted"/>
<dbReference type="RefSeq" id="WP_343353260.1">
    <property type="nucleotide sequence ID" value="NZ_CP145316.1"/>
</dbReference>